<dbReference type="AlphaFoldDB" id="A0A9P5SNF5"/>
<feature type="compositionally biased region" description="Low complexity" evidence="1">
    <location>
        <begin position="609"/>
        <end position="621"/>
    </location>
</feature>
<keyword evidence="3" id="KW-1185">Reference proteome</keyword>
<feature type="region of interest" description="Disordered" evidence="1">
    <location>
        <begin position="437"/>
        <end position="460"/>
    </location>
</feature>
<organism evidence="2 3">
    <name type="scientific">Podila minutissima</name>
    <dbReference type="NCBI Taxonomy" id="64525"/>
    <lineage>
        <taxon>Eukaryota</taxon>
        <taxon>Fungi</taxon>
        <taxon>Fungi incertae sedis</taxon>
        <taxon>Mucoromycota</taxon>
        <taxon>Mortierellomycotina</taxon>
        <taxon>Mortierellomycetes</taxon>
        <taxon>Mortierellales</taxon>
        <taxon>Mortierellaceae</taxon>
        <taxon>Podila</taxon>
    </lineage>
</organism>
<feature type="compositionally biased region" description="Basic and acidic residues" evidence="1">
    <location>
        <begin position="734"/>
        <end position="752"/>
    </location>
</feature>
<feature type="compositionally biased region" description="Polar residues" evidence="1">
    <location>
        <begin position="196"/>
        <end position="236"/>
    </location>
</feature>
<feature type="compositionally biased region" description="Low complexity" evidence="1">
    <location>
        <begin position="1"/>
        <end position="10"/>
    </location>
</feature>
<dbReference type="EMBL" id="JAAAUY010000285">
    <property type="protein sequence ID" value="KAF9332044.1"/>
    <property type="molecule type" value="Genomic_DNA"/>
</dbReference>
<protein>
    <submittedName>
        <fullName evidence="2">Uncharacterized protein</fullName>
    </submittedName>
</protein>
<sequence>MPGHPGQPQHPQKRFNVPPSPGQRPLGATIPGVKSGPPLQNQMRPPPHQPEPQANTLVEPDAPLSDSNAEGFDNDDIEGGAPKIPSGPPQTVQSKPRPSESSGEKAGPPPQRAGGPPLGPPRGPPKNENAASRKLSSASGTGPVQILAPSNNPSSPPASAFPPMGQPRPRVRPPPGNKQHAPYRPPERPSQAPVMYSQSGQPAFSQPFPQEANGSDDSTAQTPLLSQGLESASSSVRPREGGLHKRVVANDNNIQKADSPANAPPSPKIHGLKGPAILSVSGQKTPSSATRTLKTWAIRGGLAYLGYTAVFNCAPDSTGVRGLYCKATNGVGGLMKPFVAPHYNAHVGPHVDRFIKPVARQGHKIYIKVADPVVQGALSAAGAVYKSTAKKHVDSAKDQVISILPYPFKSKADSSNEAEEPKEHPKSFEKISRQPVHADEPHGSVDQDQHQDEEKPHLSESLEQTAEELKGTLEQVEEKVAEAKEAVLEHLKPVVETVHRVVEEAIEHVHHEEESKEVKHDHVVEQDSNGLGEEAHVVVDEVKKGDPILDSVNTSQDWMKLDDDVTDTKAAEEPQTETVTEAKEELEERGHWYAAPEPEPVPTPELEVDPVPTANEPVAAEQEVEAPEPTPEATPVPVTEEIVAETTPAFADIPTPASEVPEAEPVPVEEHVETYVELAAETVQDTNTDTSIGDTHSEPHIQEEEKSKASHEEQDIHPSEPHDEVAEEEQDAVVPKEIEHEDEQADHRHEQQAAHVPEAGDSTSVHDEL</sequence>
<feature type="compositionally biased region" description="Polar residues" evidence="1">
    <location>
        <begin position="89"/>
        <end position="101"/>
    </location>
</feature>
<feature type="compositionally biased region" description="Pro residues" evidence="1">
    <location>
        <begin position="154"/>
        <end position="176"/>
    </location>
</feature>
<reference evidence="2" key="1">
    <citation type="journal article" date="2020" name="Fungal Divers.">
        <title>Resolving the Mortierellaceae phylogeny through synthesis of multi-gene phylogenetics and phylogenomics.</title>
        <authorList>
            <person name="Vandepol N."/>
            <person name="Liber J."/>
            <person name="Desiro A."/>
            <person name="Na H."/>
            <person name="Kennedy M."/>
            <person name="Barry K."/>
            <person name="Grigoriev I.V."/>
            <person name="Miller A.N."/>
            <person name="O'Donnell K."/>
            <person name="Stajich J.E."/>
            <person name="Bonito G."/>
        </authorList>
    </citation>
    <scope>NUCLEOTIDE SEQUENCE</scope>
    <source>
        <strain evidence="2">NVP1</strain>
    </source>
</reference>
<feature type="region of interest" description="Disordered" evidence="1">
    <location>
        <begin position="677"/>
        <end position="769"/>
    </location>
</feature>
<comment type="caution">
    <text evidence="2">The sequence shown here is derived from an EMBL/GenBank/DDBJ whole genome shotgun (WGS) entry which is preliminary data.</text>
</comment>
<gene>
    <name evidence="2" type="ORF">BG006_005081</name>
</gene>
<feature type="compositionally biased region" description="Polar residues" evidence="1">
    <location>
        <begin position="683"/>
        <end position="694"/>
    </location>
</feature>
<feature type="compositionally biased region" description="Basic and acidic residues" evidence="1">
    <location>
        <begin position="580"/>
        <end position="591"/>
    </location>
</feature>
<dbReference type="Proteomes" id="UP000696485">
    <property type="component" value="Unassembled WGS sequence"/>
</dbReference>
<accession>A0A9P5SNF5</accession>
<feature type="region of interest" description="Disordered" evidence="1">
    <location>
        <begin position="1"/>
        <end position="242"/>
    </location>
</feature>
<feature type="compositionally biased region" description="Pro residues" evidence="1">
    <location>
        <begin position="107"/>
        <end position="124"/>
    </location>
</feature>
<feature type="compositionally biased region" description="Basic and acidic residues" evidence="1">
    <location>
        <begin position="695"/>
        <end position="724"/>
    </location>
</feature>
<evidence type="ECO:0000256" key="1">
    <source>
        <dbReference type="SAM" id="MobiDB-lite"/>
    </source>
</evidence>
<evidence type="ECO:0000313" key="3">
    <source>
        <dbReference type="Proteomes" id="UP000696485"/>
    </source>
</evidence>
<feature type="region of interest" description="Disordered" evidence="1">
    <location>
        <begin position="567"/>
        <end position="637"/>
    </location>
</feature>
<evidence type="ECO:0000313" key="2">
    <source>
        <dbReference type="EMBL" id="KAF9332044.1"/>
    </source>
</evidence>
<feature type="region of interest" description="Disordered" evidence="1">
    <location>
        <begin position="251"/>
        <end position="270"/>
    </location>
</feature>
<name>A0A9P5SNF5_9FUNG</name>
<proteinExistence type="predicted"/>